<evidence type="ECO:0000256" key="2">
    <source>
        <dbReference type="ARBA" id="ARBA00009622"/>
    </source>
</evidence>
<keyword evidence="12" id="KW-1185">Reference proteome</keyword>
<keyword evidence="9" id="KW-0206">Cytoskeleton</keyword>
<keyword evidence="7" id="KW-0175">Coiled coil</keyword>
<dbReference type="InterPro" id="IPR002151">
    <property type="entry name" value="Kinesin_light"/>
</dbReference>
<protein>
    <recommendedName>
        <fullName evidence="13">Kinesin light chain</fullName>
    </recommendedName>
</protein>
<evidence type="ECO:0000256" key="6">
    <source>
        <dbReference type="ARBA" id="ARBA00022803"/>
    </source>
</evidence>
<keyword evidence="5" id="KW-0677">Repeat</keyword>
<evidence type="ECO:0000256" key="4">
    <source>
        <dbReference type="ARBA" id="ARBA00022701"/>
    </source>
</evidence>
<evidence type="ECO:0008006" key="13">
    <source>
        <dbReference type="Google" id="ProtNLM"/>
    </source>
</evidence>
<keyword evidence="4" id="KW-0493">Microtubule</keyword>
<dbReference type="InterPro" id="IPR011990">
    <property type="entry name" value="TPR-like_helical_dom_sf"/>
</dbReference>
<evidence type="ECO:0000256" key="5">
    <source>
        <dbReference type="ARBA" id="ARBA00022737"/>
    </source>
</evidence>
<dbReference type="InterPro" id="IPR059179">
    <property type="entry name" value="MLKL-like_MCAfunc"/>
</dbReference>
<dbReference type="PANTHER" id="PTHR45783:SF3">
    <property type="entry name" value="KINESIN LIGHT CHAIN"/>
    <property type="match status" value="1"/>
</dbReference>
<comment type="similarity">
    <text evidence="2">Belongs to the kinesin light chain family.</text>
</comment>
<sequence length="1243" mass="133700">MEDWNSTEVSAWFSSLHPDILRHSGTLLPEEGCVVVNEWDVPYLLGKGLSEQDARRLIMCRDKANARAGDSAPPARQQDAQGRAARPIKEIKPGDPEGGTLLPLLGKGVKVLRVAVEKLGPSLPFPGAEAAHLVLQLLDLVEGAMANSANLVALRDRALALLDVLLAYSRELLREERRYKQAVDDFQEVLQHIVAYAQIYGSRNCVMRMLTVGRDAEECEALVAELRAVYERIMLAVAVDSNLLLQEAAGLLRQAAKVQDPGAGARALVERLGGMEAVKGDPSKMTLVMAKLDVATQITIEVVTSLLASHLDNGPQRHIQQAELRLLWKKLYPGEAEVPWFAWWQDFPARLIEAVPDMDAAVAEELVRLLAGAEARAAFQREVEKTNPDAISVWEIRASFSGDEALLPQIRQLLPGAANSATAAVGDTSAASRVSWEPQSQLAPAPARQASLEHRGDGLASGGRCQLPPLPTNYQGREEEAAGLAEHLRGRGSLVLLAGGGMGKSCLAADVGWRLVQSGEVPGGALWVDLREAFSSADVEARFCAVLGLSVEKEENGSRIVNAIRALAGPQQGAPGGTFSAPVPLAALVVVDNAEDTLRDLEAAEALRGVVSTILADVPSVRLLLTSRASLHLPSPAPPLTEHPVGAISPAAAAQLVQAVAEDVGEAEAQNVAEACRGVPLVLCLVAEALVAGRMTVQDLPKLLAASSLSSPADPGSGPCTDTSGAQVQLVLAGLKRQHQQTAAQLAVFPSSFDEEAAAAVLDLPSTLAARGLLAVLSRHSVVTREGWQRYSLHPLVREQAALLGARLDTGMQAAAEGRFVALMLGKMREWGDMYASAQEWQLALLAARERQADVGKLLELLARPPAPAAASTQQAAAAAAAATAAAALTNRGRSTEAEPLYWQALELRRRVLGEEHPDTVTALNNLAICINEQGRHTEAEPLYRQALDMRRRVLGKEHPDTAASVQNLAICIDNQGRYAEAERLYRQALELKRRVLGEEHPDTAMSLVSIAICIDDQGRHTEAEPLHWQALELQRRVLGEEHPETAASLSGLAICINDQGRHTEAEPLLRQALELQRRVLGEEHPATADSLRGLAICINDQGRHTEAEPLLRQALELQRRVLGEEHPETAASLRGLAICINDQGRHTEAEPLLRQALELQRRVLGEEHPETAASLRGLAICINDQGRHTEAEPLLRQALELQRRVLGEEHPETAASLRGLAICINDQQGRHTEAASLPRTAA</sequence>
<dbReference type="GO" id="GO:0007166">
    <property type="term" value="P:cell surface receptor signaling pathway"/>
    <property type="evidence" value="ECO:0007669"/>
    <property type="project" value="InterPro"/>
</dbReference>
<keyword evidence="8" id="KW-0505">Motor protein</keyword>
<dbReference type="Gene3D" id="1.25.40.10">
    <property type="entry name" value="Tetratricopeptide repeat domain"/>
    <property type="match status" value="2"/>
</dbReference>
<feature type="compositionally biased region" description="Low complexity" evidence="10">
    <location>
        <begin position="72"/>
        <end position="85"/>
    </location>
</feature>
<dbReference type="SMART" id="SM00028">
    <property type="entry name" value="TPR"/>
    <property type="match status" value="8"/>
</dbReference>
<dbReference type="Pfam" id="PF13374">
    <property type="entry name" value="TPR_10"/>
    <property type="match status" value="2"/>
</dbReference>
<dbReference type="GO" id="GO:0005871">
    <property type="term" value="C:kinesin complex"/>
    <property type="evidence" value="ECO:0007669"/>
    <property type="project" value="InterPro"/>
</dbReference>
<keyword evidence="3" id="KW-0963">Cytoplasm</keyword>
<evidence type="ECO:0000256" key="7">
    <source>
        <dbReference type="ARBA" id="ARBA00023054"/>
    </source>
</evidence>
<dbReference type="Pfam" id="PF13424">
    <property type="entry name" value="TPR_12"/>
    <property type="match status" value="3"/>
</dbReference>
<reference evidence="11" key="1">
    <citation type="journal article" date="2020" name="bioRxiv">
        <title>Comparative genomics of Chlamydomonas.</title>
        <authorList>
            <person name="Craig R.J."/>
            <person name="Hasan A.R."/>
            <person name="Ness R.W."/>
            <person name="Keightley P.D."/>
        </authorList>
    </citation>
    <scope>NUCLEOTIDE SEQUENCE</scope>
    <source>
        <strain evidence="11">CCAP 11/70</strain>
    </source>
</reference>
<evidence type="ECO:0000313" key="12">
    <source>
        <dbReference type="Proteomes" id="UP000612055"/>
    </source>
</evidence>
<dbReference type="InterPro" id="IPR019734">
    <property type="entry name" value="TPR_rpt"/>
</dbReference>
<comment type="caution">
    <text evidence="11">The sequence shown here is derived from an EMBL/GenBank/DDBJ whole genome shotgun (WGS) entry which is preliminary data.</text>
</comment>
<dbReference type="CDD" id="cd21037">
    <property type="entry name" value="MLKL_NTD"/>
    <property type="match status" value="1"/>
</dbReference>
<dbReference type="SUPFAM" id="SSF48452">
    <property type="entry name" value="TPR-like"/>
    <property type="match status" value="3"/>
</dbReference>
<dbReference type="Gene3D" id="1.20.930.20">
    <property type="entry name" value="Adaptor protein Cbl, N-terminal domain"/>
    <property type="match status" value="1"/>
</dbReference>
<dbReference type="GO" id="GO:0007018">
    <property type="term" value="P:microtubule-based movement"/>
    <property type="evidence" value="ECO:0007669"/>
    <property type="project" value="TreeGrafter"/>
</dbReference>
<gene>
    <name evidence="11" type="ORF">HYH03_011710</name>
</gene>
<dbReference type="InterPro" id="IPR036537">
    <property type="entry name" value="Adaptor_Cbl_N_dom_sf"/>
</dbReference>
<organism evidence="11 12">
    <name type="scientific">Edaphochlamys debaryana</name>
    <dbReference type="NCBI Taxonomy" id="47281"/>
    <lineage>
        <taxon>Eukaryota</taxon>
        <taxon>Viridiplantae</taxon>
        <taxon>Chlorophyta</taxon>
        <taxon>core chlorophytes</taxon>
        <taxon>Chlorophyceae</taxon>
        <taxon>CS clade</taxon>
        <taxon>Chlamydomonadales</taxon>
        <taxon>Chlamydomonadales incertae sedis</taxon>
        <taxon>Edaphochlamys</taxon>
    </lineage>
</organism>
<dbReference type="SUPFAM" id="SSF52540">
    <property type="entry name" value="P-loop containing nucleoside triphosphate hydrolases"/>
    <property type="match status" value="1"/>
</dbReference>
<dbReference type="PANTHER" id="PTHR45783">
    <property type="entry name" value="KINESIN LIGHT CHAIN"/>
    <property type="match status" value="1"/>
</dbReference>
<dbReference type="OrthoDB" id="546701at2759"/>
<comment type="subcellular location">
    <subcellularLocation>
        <location evidence="1">Cytoplasm</location>
        <location evidence="1">Cytoskeleton</location>
    </subcellularLocation>
</comment>
<dbReference type="AlphaFoldDB" id="A0A835XVD8"/>
<evidence type="ECO:0000256" key="8">
    <source>
        <dbReference type="ARBA" id="ARBA00023175"/>
    </source>
</evidence>
<evidence type="ECO:0000313" key="11">
    <source>
        <dbReference type="EMBL" id="KAG2489758.1"/>
    </source>
</evidence>
<evidence type="ECO:0000256" key="9">
    <source>
        <dbReference type="ARBA" id="ARBA00023212"/>
    </source>
</evidence>
<evidence type="ECO:0000256" key="3">
    <source>
        <dbReference type="ARBA" id="ARBA00022490"/>
    </source>
</evidence>
<dbReference type="Gene3D" id="3.40.50.300">
    <property type="entry name" value="P-loop containing nucleotide triphosphate hydrolases"/>
    <property type="match status" value="1"/>
</dbReference>
<proteinExistence type="inferred from homology"/>
<dbReference type="GO" id="GO:0005737">
    <property type="term" value="C:cytoplasm"/>
    <property type="evidence" value="ECO:0007669"/>
    <property type="project" value="TreeGrafter"/>
</dbReference>
<dbReference type="Proteomes" id="UP000612055">
    <property type="component" value="Unassembled WGS sequence"/>
</dbReference>
<evidence type="ECO:0000256" key="1">
    <source>
        <dbReference type="ARBA" id="ARBA00004245"/>
    </source>
</evidence>
<dbReference type="InterPro" id="IPR027417">
    <property type="entry name" value="P-loop_NTPase"/>
</dbReference>
<accession>A0A835XVD8</accession>
<name>A0A835XVD8_9CHLO</name>
<dbReference type="GO" id="GO:0005874">
    <property type="term" value="C:microtubule"/>
    <property type="evidence" value="ECO:0007669"/>
    <property type="project" value="UniProtKB-KW"/>
</dbReference>
<keyword evidence="6" id="KW-0802">TPR repeat</keyword>
<dbReference type="GO" id="GO:0019894">
    <property type="term" value="F:kinesin binding"/>
    <property type="evidence" value="ECO:0007669"/>
    <property type="project" value="TreeGrafter"/>
</dbReference>
<feature type="region of interest" description="Disordered" evidence="10">
    <location>
        <begin position="65"/>
        <end position="97"/>
    </location>
</feature>
<dbReference type="EMBL" id="JAEHOE010000069">
    <property type="protein sequence ID" value="KAG2489758.1"/>
    <property type="molecule type" value="Genomic_DNA"/>
</dbReference>
<evidence type="ECO:0000256" key="10">
    <source>
        <dbReference type="SAM" id="MobiDB-lite"/>
    </source>
</evidence>